<comment type="similarity">
    <text evidence="4">Belongs to the DegT/DnrJ/EryC1 family.</text>
</comment>
<dbReference type="AlphaFoldDB" id="A0A3M0GEY2"/>
<comment type="caution">
    <text evidence="5">The sequence shown here is derived from an EMBL/GenBank/DDBJ whole genome shotgun (WGS) entry which is preliminary data.</text>
</comment>
<evidence type="ECO:0000256" key="3">
    <source>
        <dbReference type="PIRSR" id="PIRSR000390-2"/>
    </source>
</evidence>
<dbReference type="GO" id="GO:0008483">
    <property type="term" value="F:transaminase activity"/>
    <property type="evidence" value="ECO:0007669"/>
    <property type="project" value="UniProtKB-KW"/>
</dbReference>
<evidence type="ECO:0000256" key="1">
    <source>
        <dbReference type="ARBA" id="ARBA00001933"/>
    </source>
</evidence>
<dbReference type="InterPro" id="IPR015424">
    <property type="entry name" value="PyrdxlP-dep_Trfase"/>
</dbReference>
<keyword evidence="5" id="KW-0032">Aminotransferase</keyword>
<dbReference type="SUPFAM" id="SSF53383">
    <property type="entry name" value="PLP-dependent transferases"/>
    <property type="match status" value="1"/>
</dbReference>
<dbReference type="InterPro" id="IPR015421">
    <property type="entry name" value="PyrdxlP-dep_Trfase_major"/>
</dbReference>
<dbReference type="GO" id="GO:0000271">
    <property type="term" value="P:polysaccharide biosynthetic process"/>
    <property type="evidence" value="ECO:0007669"/>
    <property type="project" value="TreeGrafter"/>
</dbReference>
<dbReference type="Gene3D" id="3.90.1150.10">
    <property type="entry name" value="Aspartate Aminotransferase, domain 1"/>
    <property type="match status" value="1"/>
</dbReference>
<sequence>MTDFIPPAKPIIGDEEREAVDRVLRSGMIAQGPEVKAFEEEFSEHFKLGRACVAVNSGTSGLHLGLLACGIAAGDEVIVPSFTFAATANSVALTGATPVFADIAADDFTLDPASVEASITERTKAIMPVHLYGHPAKMAELQAIADKHGLMLFEDAAQAHGASLNGTPVGAFGEFGMFSLYPTKNMTSGEGGMVSAATEVVERNLRLYRNQGMLQQYHNEVVGLNNRMTDIHAAIGRVQLTKVGAWTTQRQENAAFLSANLEGVVTPPTLPGAVHVFHQYTVRVADDRDGFSAALKEQYQVGSGMFYPVPNHRLKPFQSPVELPETERAAKECLSLPVHPSLSRADLERVVAAVNALAKAGA</sequence>
<dbReference type="PANTHER" id="PTHR30244:SF34">
    <property type="entry name" value="DTDP-4-AMINO-4,6-DIDEOXYGALACTOSE TRANSAMINASE"/>
    <property type="match status" value="1"/>
</dbReference>
<dbReference type="InterPro" id="IPR015422">
    <property type="entry name" value="PyrdxlP-dep_Trfase_small"/>
</dbReference>
<comment type="cofactor">
    <cofactor evidence="1">
        <name>pyridoxal 5'-phosphate</name>
        <dbReference type="ChEBI" id="CHEBI:597326"/>
    </cofactor>
</comment>
<evidence type="ECO:0000256" key="4">
    <source>
        <dbReference type="RuleBase" id="RU004508"/>
    </source>
</evidence>
<protein>
    <submittedName>
        <fullName evidence="5">DegT/DnrJ/EryC1/StrS family aminotransferase</fullName>
    </submittedName>
</protein>
<dbReference type="PANTHER" id="PTHR30244">
    <property type="entry name" value="TRANSAMINASE"/>
    <property type="match status" value="1"/>
</dbReference>
<keyword evidence="6" id="KW-1185">Reference proteome</keyword>
<dbReference type="CDD" id="cd00616">
    <property type="entry name" value="AHBA_syn"/>
    <property type="match status" value="1"/>
</dbReference>
<proteinExistence type="inferred from homology"/>
<keyword evidence="3 4" id="KW-0663">Pyridoxal phosphate</keyword>
<gene>
    <name evidence="5" type="ORF">EAX62_00665</name>
</gene>
<keyword evidence="5" id="KW-0808">Transferase</keyword>
<dbReference type="InterPro" id="IPR000653">
    <property type="entry name" value="DegT/StrS_aminotransferase"/>
</dbReference>
<dbReference type="Gene3D" id="3.40.640.10">
    <property type="entry name" value="Type I PLP-dependent aspartate aminotransferase-like (Major domain)"/>
    <property type="match status" value="1"/>
</dbReference>
<evidence type="ECO:0000313" key="6">
    <source>
        <dbReference type="Proteomes" id="UP000275256"/>
    </source>
</evidence>
<organism evidence="5 6">
    <name type="scientific">Tessaracoccus antarcticus</name>
    <dbReference type="NCBI Taxonomy" id="2479848"/>
    <lineage>
        <taxon>Bacteria</taxon>
        <taxon>Bacillati</taxon>
        <taxon>Actinomycetota</taxon>
        <taxon>Actinomycetes</taxon>
        <taxon>Propionibacteriales</taxon>
        <taxon>Propionibacteriaceae</taxon>
        <taxon>Tessaracoccus</taxon>
    </lineage>
</organism>
<evidence type="ECO:0000313" key="5">
    <source>
        <dbReference type="EMBL" id="RMB61222.1"/>
    </source>
</evidence>
<reference evidence="5 6" key="1">
    <citation type="submission" date="2018-10" db="EMBL/GenBank/DDBJ databases">
        <title>Tessaracoccus antarcticuss sp. nov., isolated from sediment.</title>
        <authorList>
            <person name="Zhou L.Y."/>
            <person name="Du Z.J."/>
        </authorList>
    </citation>
    <scope>NUCLEOTIDE SEQUENCE [LARGE SCALE GENOMIC DNA]</scope>
    <source>
        <strain evidence="5 6">JDX10</strain>
    </source>
</reference>
<evidence type="ECO:0000256" key="2">
    <source>
        <dbReference type="PIRSR" id="PIRSR000390-1"/>
    </source>
</evidence>
<dbReference type="OrthoDB" id="9804264at2"/>
<dbReference type="RefSeq" id="WP_121899768.1">
    <property type="nucleotide sequence ID" value="NZ_REFW01000001.1"/>
</dbReference>
<name>A0A3M0GEY2_9ACTN</name>
<feature type="modified residue" description="N6-(pyridoxal phosphate)lysine" evidence="3">
    <location>
        <position position="184"/>
    </location>
</feature>
<feature type="active site" description="Proton acceptor" evidence="2">
    <location>
        <position position="184"/>
    </location>
</feature>
<dbReference type="Proteomes" id="UP000275256">
    <property type="component" value="Unassembled WGS sequence"/>
</dbReference>
<dbReference type="GO" id="GO:0030170">
    <property type="term" value="F:pyridoxal phosphate binding"/>
    <property type="evidence" value="ECO:0007669"/>
    <property type="project" value="TreeGrafter"/>
</dbReference>
<accession>A0A3M0GEY2</accession>
<dbReference type="EMBL" id="REFW01000001">
    <property type="protein sequence ID" value="RMB61222.1"/>
    <property type="molecule type" value="Genomic_DNA"/>
</dbReference>
<dbReference type="PIRSF" id="PIRSF000390">
    <property type="entry name" value="PLP_StrS"/>
    <property type="match status" value="1"/>
</dbReference>
<dbReference type="Pfam" id="PF01041">
    <property type="entry name" value="DegT_DnrJ_EryC1"/>
    <property type="match status" value="1"/>
</dbReference>